<feature type="transmembrane region" description="Helical" evidence="1">
    <location>
        <begin position="110"/>
        <end position="132"/>
    </location>
</feature>
<sequence>MEKLIVTSYGEETAILRKSTENPDIQHRNSKYQSKKVLASILLTLIILPESLIYSGNVKVALLLYVGILVVISLVSIFVKEQKVRNIYQAFLLLPILRLMNFSVPMFPEIPLLSFVFIYAPMIIPLTIVINLQNPTNERLGLSFRNLWYYLPAAIFIGFTLGQAEAFIVQATPLIPDLSLVNILLLAAVMIFFVGFTEELLFRSVLQTSLEEVFGSWNGLILSSLIFGLMNFGYGALYEIFYAFFVGLLLGYTFQRTRSLPFIALVHGFISVFSFGVFPHLGNLFSFL</sequence>
<dbReference type="RefSeq" id="WP_048141531.1">
    <property type="nucleotide sequence ID" value="NZ_BBCW01000017.1"/>
</dbReference>
<evidence type="ECO:0000313" key="3">
    <source>
        <dbReference type="EMBL" id="AKB79714.1"/>
    </source>
</evidence>
<evidence type="ECO:0000313" key="4">
    <source>
        <dbReference type="Proteomes" id="UP000033101"/>
    </source>
</evidence>
<gene>
    <name evidence="3" type="ORF">MSHOH_3231</name>
</gene>
<dbReference type="InterPro" id="IPR003675">
    <property type="entry name" value="Rce1/LyrA-like_dom"/>
</dbReference>
<dbReference type="GO" id="GO:0006508">
    <property type="term" value="P:proteolysis"/>
    <property type="evidence" value="ECO:0007669"/>
    <property type="project" value="UniProtKB-KW"/>
</dbReference>
<keyword evidence="3" id="KW-0378">Hydrolase</keyword>
<dbReference type="HOGENOM" id="CLU_071482_0_0_2"/>
<dbReference type="GeneID" id="24832562"/>
<dbReference type="Pfam" id="PF02517">
    <property type="entry name" value="Rce1-like"/>
    <property type="match status" value="1"/>
</dbReference>
<dbReference type="Proteomes" id="UP000033101">
    <property type="component" value="Chromosome"/>
</dbReference>
<dbReference type="AlphaFoldDB" id="A0A0E3SCL1"/>
<dbReference type="KEGG" id="mhor:MSHOH_3231"/>
<proteinExistence type="predicted"/>
<feature type="transmembrane region" description="Helical" evidence="1">
    <location>
        <begin position="147"/>
        <end position="168"/>
    </location>
</feature>
<protein>
    <submittedName>
        <fullName evidence="3">CAAX amino terminal protease family protein</fullName>
    </submittedName>
</protein>
<feature type="transmembrane region" description="Helical" evidence="1">
    <location>
        <begin position="180"/>
        <end position="201"/>
    </location>
</feature>
<dbReference type="GO" id="GO:0004175">
    <property type="term" value="F:endopeptidase activity"/>
    <property type="evidence" value="ECO:0007669"/>
    <property type="project" value="UniProtKB-ARBA"/>
</dbReference>
<feature type="domain" description="CAAX prenyl protease 2/Lysostaphin resistance protein A-like" evidence="2">
    <location>
        <begin position="182"/>
        <end position="272"/>
    </location>
</feature>
<evidence type="ECO:0000259" key="2">
    <source>
        <dbReference type="Pfam" id="PF02517"/>
    </source>
</evidence>
<feature type="transmembrane region" description="Helical" evidence="1">
    <location>
        <begin position="261"/>
        <end position="281"/>
    </location>
</feature>
<dbReference type="EMBL" id="CP009516">
    <property type="protein sequence ID" value="AKB79714.1"/>
    <property type="molecule type" value="Genomic_DNA"/>
</dbReference>
<name>A0A0E3SCL1_9EURY</name>
<organism evidence="3 4">
    <name type="scientific">Methanosarcina horonobensis HB-1 = JCM 15518</name>
    <dbReference type="NCBI Taxonomy" id="1434110"/>
    <lineage>
        <taxon>Archaea</taxon>
        <taxon>Methanobacteriati</taxon>
        <taxon>Methanobacteriota</taxon>
        <taxon>Stenosarchaea group</taxon>
        <taxon>Methanomicrobia</taxon>
        <taxon>Methanosarcinales</taxon>
        <taxon>Methanosarcinaceae</taxon>
        <taxon>Methanosarcina</taxon>
    </lineage>
</organism>
<keyword evidence="3" id="KW-0645">Protease</keyword>
<dbReference type="OrthoDB" id="275779at2157"/>
<keyword evidence="4" id="KW-1185">Reference proteome</keyword>
<feature type="transmembrane region" description="Helical" evidence="1">
    <location>
        <begin position="37"/>
        <end position="54"/>
    </location>
</feature>
<keyword evidence="1" id="KW-1133">Transmembrane helix</keyword>
<evidence type="ECO:0000256" key="1">
    <source>
        <dbReference type="SAM" id="Phobius"/>
    </source>
</evidence>
<feature type="transmembrane region" description="Helical" evidence="1">
    <location>
        <begin position="236"/>
        <end position="254"/>
    </location>
</feature>
<keyword evidence="1" id="KW-0472">Membrane</keyword>
<reference evidence="3 4" key="1">
    <citation type="submission" date="2014-07" db="EMBL/GenBank/DDBJ databases">
        <title>Methanogenic archaea and the global carbon cycle.</title>
        <authorList>
            <person name="Henriksen J.R."/>
            <person name="Luke J."/>
            <person name="Reinhart S."/>
            <person name="Benedict M.N."/>
            <person name="Youngblut N.D."/>
            <person name="Metcalf M.E."/>
            <person name="Whitaker R.J."/>
            <person name="Metcalf W.W."/>
        </authorList>
    </citation>
    <scope>NUCLEOTIDE SEQUENCE [LARGE SCALE GENOMIC DNA]</scope>
    <source>
        <strain evidence="3 4">HB-1</strain>
    </source>
</reference>
<dbReference type="GO" id="GO:0080120">
    <property type="term" value="P:CAAX-box protein maturation"/>
    <property type="evidence" value="ECO:0007669"/>
    <property type="project" value="UniProtKB-ARBA"/>
</dbReference>
<dbReference type="STRING" id="1434110.MSHOH_3231"/>
<keyword evidence="1" id="KW-0812">Transmembrane</keyword>
<accession>A0A0E3SCL1</accession>
<feature type="transmembrane region" description="Helical" evidence="1">
    <location>
        <begin position="60"/>
        <end position="79"/>
    </location>
</feature>
<dbReference type="PATRIC" id="fig|1434110.4.peg.4160"/>